<gene>
    <name evidence="3" type="ORF">DFA_09413</name>
</gene>
<reference evidence="4" key="1">
    <citation type="journal article" date="2011" name="Genome Res.">
        <title>Phylogeny-wide analysis of social amoeba genomes highlights ancient origins for complex intercellular communication.</title>
        <authorList>
            <person name="Heidel A.J."/>
            <person name="Lawal H.M."/>
            <person name="Felder M."/>
            <person name="Schilde C."/>
            <person name="Helps N.R."/>
            <person name="Tunggal B."/>
            <person name="Rivero F."/>
            <person name="John U."/>
            <person name="Schleicher M."/>
            <person name="Eichinger L."/>
            <person name="Platzer M."/>
            <person name="Noegel A.A."/>
            <person name="Schaap P."/>
            <person name="Gloeckner G."/>
        </authorList>
    </citation>
    <scope>NUCLEOTIDE SEQUENCE [LARGE SCALE GENOMIC DNA]</scope>
    <source>
        <strain evidence="4">SH3</strain>
    </source>
</reference>
<protein>
    <recommendedName>
        <fullName evidence="2">G domain-containing protein</fullName>
    </recommendedName>
</protein>
<dbReference type="GeneID" id="14868271"/>
<dbReference type="RefSeq" id="XP_004354766.1">
    <property type="nucleotide sequence ID" value="XM_004354714.1"/>
</dbReference>
<evidence type="ECO:0000313" key="3">
    <source>
        <dbReference type="EMBL" id="EGG16382.1"/>
    </source>
</evidence>
<feature type="domain" description="G" evidence="2">
    <location>
        <begin position="410"/>
        <end position="435"/>
    </location>
</feature>
<proteinExistence type="predicted"/>
<name>F4Q7K0_CACFS</name>
<feature type="region of interest" description="Disordered" evidence="1">
    <location>
        <begin position="34"/>
        <end position="75"/>
    </location>
</feature>
<dbReference type="KEGG" id="dfa:DFA_09413"/>
<feature type="region of interest" description="Disordered" evidence="1">
    <location>
        <begin position="438"/>
        <end position="475"/>
    </location>
</feature>
<feature type="compositionally biased region" description="Low complexity" evidence="1">
    <location>
        <begin position="49"/>
        <end position="72"/>
    </location>
</feature>
<dbReference type="InterPro" id="IPR006073">
    <property type="entry name" value="GTP-bd"/>
</dbReference>
<dbReference type="CDD" id="cd01855">
    <property type="entry name" value="YqeH"/>
    <property type="match status" value="1"/>
</dbReference>
<dbReference type="AlphaFoldDB" id="F4Q7K0"/>
<dbReference type="EMBL" id="GL883024">
    <property type="protein sequence ID" value="EGG16382.1"/>
    <property type="molecule type" value="Genomic_DNA"/>
</dbReference>
<organism evidence="3 4">
    <name type="scientific">Cavenderia fasciculata</name>
    <name type="common">Slime mold</name>
    <name type="synonym">Dictyostelium fasciculatum</name>
    <dbReference type="NCBI Taxonomy" id="261658"/>
    <lineage>
        <taxon>Eukaryota</taxon>
        <taxon>Amoebozoa</taxon>
        <taxon>Evosea</taxon>
        <taxon>Eumycetozoa</taxon>
        <taxon>Dictyostelia</taxon>
        <taxon>Acytosteliales</taxon>
        <taxon>Cavenderiaceae</taxon>
        <taxon>Cavenderia</taxon>
    </lineage>
</organism>
<dbReference type="Proteomes" id="UP000007797">
    <property type="component" value="Unassembled WGS sequence"/>
</dbReference>
<dbReference type="Pfam" id="PF01926">
    <property type="entry name" value="MMR_HSR1"/>
    <property type="match status" value="1"/>
</dbReference>
<dbReference type="Gene3D" id="3.40.50.300">
    <property type="entry name" value="P-loop containing nucleotide triphosphate hydrolases"/>
    <property type="match status" value="1"/>
</dbReference>
<dbReference type="STRING" id="1054147.F4Q7K0"/>
<sequence>MMLSQLFKGYHPLKYNYHNTVRYVLSSSSSINSIHQHQNNRQHYCSTTNNNIDNNNSSNNNNNNSNNIDNSNVELSSKERNILKRKKKKDDLLNNLTNELNNSNNNTTSKVDQRNKQIDEQLNRMEHVKLDRCTGCGCTMQYEDTNTLGYIPKSVAIRYMLNKQVREDFIKEEEEMILKLKEQEENQLEQQQDYDPYLNQFNELEEEVVDNNNNNNNILEHQEEEEMMGELDDLDQYGNKKTKIDKGQIYFERFFGRSKLNSSSSDTTTATTATLDTFLKKEVCQRCHMLKNYGKVVPIKIPVNEFKSKLANIRNMNCVVIKVVDIMDFSGTFIEDFRHIVGNNPVIVVCNKMDVLPADIHKHRIEDWIRRECKARGMVAAHVKLLSSASKEGITDFIVELEKIRRGRDVFVVGCSNVGKSTFLNALVDEYSNKVEFGDQQEEENGGKKKKNGKQEVKHKEAEPQETPEKEAERKRKLLASRVTTSIFPGTTLNVISVPLWNNSTLFDTPGVDNPSQIIKLLKPEELKAVIPTKRIKPSLVHMIEGKSLFLAGLARIDYSGGLATFTVYTNNNLPLHLCRTDKADALFQRQRGKMLCPPIGLENININNNNNNNYIESDIIGNGLVFDEKMDLSQLTKFSITPEQVDFKHTHTDLVISGLGWIAIKPLSKQAKPFKLSIYTPKFIDVSLRAPLVPFTDTFNIVK</sequence>
<feature type="compositionally biased region" description="Basic and acidic residues" evidence="1">
    <location>
        <begin position="453"/>
        <end position="474"/>
    </location>
</feature>
<dbReference type="SUPFAM" id="SSF52540">
    <property type="entry name" value="P-loop containing nucleoside triphosphate hydrolases"/>
    <property type="match status" value="1"/>
</dbReference>
<evidence type="ECO:0000313" key="4">
    <source>
        <dbReference type="Proteomes" id="UP000007797"/>
    </source>
</evidence>
<dbReference type="InterPro" id="IPR050896">
    <property type="entry name" value="Mito_lipid_metab_GTPase"/>
</dbReference>
<keyword evidence="4" id="KW-1185">Reference proteome</keyword>
<dbReference type="PANTHER" id="PTHR46434:SF1">
    <property type="entry name" value="GENETIC INTERACTOR OF PROHIBITINS 3, MITOCHONDRIAL"/>
    <property type="match status" value="1"/>
</dbReference>
<evidence type="ECO:0000259" key="2">
    <source>
        <dbReference type="Pfam" id="PF01926"/>
    </source>
</evidence>
<dbReference type="InterPro" id="IPR027417">
    <property type="entry name" value="P-loop_NTPase"/>
</dbReference>
<dbReference type="GO" id="GO:0005525">
    <property type="term" value="F:GTP binding"/>
    <property type="evidence" value="ECO:0007669"/>
    <property type="project" value="InterPro"/>
</dbReference>
<evidence type="ECO:0000256" key="1">
    <source>
        <dbReference type="SAM" id="MobiDB-lite"/>
    </source>
</evidence>
<dbReference type="OMA" id="FKYKSYR"/>
<accession>F4Q7K0</accession>
<dbReference type="PANTHER" id="PTHR46434">
    <property type="entry name" value="GENETIC INTERACTOR OF PROHIBITINS 3, MITOCHONDRIAL"/>
    <property type="match status" value="1"/>
</dbReference>
<dbReference type="OrthoDB" id="1696305at2759"/>